<dbReference type="GO" id="GO:0015074">
    <property type="term" value="P:DNA integration"/>
    <property type="evidence" value="ECO:0007669"/>
    <property type="project" value="InterPro"/>
</dbReference>
<reference evidence="3 4" key="1">
    <citation type="submission" date="2019-07" db="EMBL/GenBank/DDBJ databases">
        <title>R&amp;d 2014.</title>
        <authorList>
            <person name="Klenk H.-P."/>
        </authorList>
    </citation>
    <scope>NUCLEOTIDE SEQUENCE [LARGE SCALE GENOMIC DNA]</scope>
    <source>
        <strain evidence="3 4">DSM 43868</strain>
    </source>
</reference>
<dbReference type="Proteomes" id="UP000319825">
    <property type="component" value="Unassembled WGS sequence"/>
</dbReference>
<dbReference type="InterPro" id="IPR002104">
    <property type="entry name" value="Integrase_catalytic"/>
</dbReference>
<dbReference type="InterPro" id="IPR011010">
    <property type="entry name" value="DNA_brk_join_enz"/>
</dbReference>
<dbReference type="GO" id="GO:0006310">
    <property type="term" value="P:DNA recombination"/>
    <property type="evidence" value="ECO:0007669"/>
    <property type="project" value="UniProtKB-KW"/>
</dbReference>
<accession>A0A562IK29</accession>
<name>A0A562IK29_MICOL</name>
<evidence type="ECO:0000313" key="3">
    <source>
        <dbReference type="EMBL" id="TWH71075.1"/>
    </source>
</evidence>
<feature type="domain" description="Tyr recombinase" evidence="2">
    <location>
        <begin position="1"/>
        <end position="41"/>
    </location>
</feature>
<dbReference type="InterPro" id="IPR013762">
    <property type="entry name" value="Integrase-like_cat_sf"/>
</dbReference>
<evidence type="ECO:0000256" key="1">
    <source>
        <dbReference type="ARBA" id="ARBA00023172"/>
    </source>
</evidence>
<proteinExistence type="predicted"/>
<sequence length="68" mass="7709">MHLYEAGVPLPYIRDILGHVDLSTTEIYARASTEAKRKALEAAYTDIVTDDLPEWNHDPGLLNWLTNL</sequence>
<keyword evidence="1" id="KW-0233">DNA recombination</keyword>
<protein>
    <submittedName>
        <fullName evidence="3">Phage integrase family protein</fullName>
    </submittedName>
</protein>
<organism evidence="3 4">
    <name type="scientific">Micromonospora olivasterospora</name>
    <dbReference type="NCBI Taxonomy" id="1880"/>
    <lineage>
        <taxon>Bacteria</taxon>
        <taxon>Bacillati</taxon>
        <taxon>Actinomycetota</taxon>
        <taxon>Actinomycetes</taxon>
        <taxon>Micromonosporales</taxon>
        <taxon>Micromonosporaceae</taxon>
        <taxon>Micromonospora</taxon>
    </lineage>
</organism>
<gene>
    <name evidence="3" type="ORF">JD77_06100</name>
</gene>
<comment type="caution">
    <text evidence="3">The sequence shown here is derived from an EMBL/GenBank/DDBJ whole genome shotgun (WGS) entry which is preliminary data.</text>
</comment>
<evidence type="ECO:0000313" key="4">
    <source>
        <dbReference type="Proteomes" id="UP000319825"/>
    </source>
</evidence>
<keyword evidence="4" id="KW-1185">Reference proteome</keyword>
<dbReference type="SUPFAM" id="SSF56349">
    <property type="entry name" value="DNA breaking-rejoining enzymes"/>
    <property type="match status" value="1"/>
</dbReference>
<dbReference type="AlphaFoldDB" id="A0A562IK29"/>
<evidence type="ECO:0000259" key="2">
    <source>
        <dbReference type="PROSITE" id="PS51898"/>
    </source>
</evidence>
<dbReference type="PROSITE" id="PS51898">
    <property type="entry name" value="TYR_RECOMBINASE"/>
    <property type="match status" value="1"/>
</dbReference>
<dbReference type="Pfam" id="PF00589">
    <property type="entry name" value="Phage_integrase"/>
    <property type="match status" value="1"/>
</dbReference>
<dbReference type="GO" id="GO:0003677">
    <property type="term" value="F:DNA binding"/>
    <property type="evidence" value="ECO:0007669"/>
    <property type="project" value="InterPro"/>
</dbReference>
<dbReference type="EMBL" id="VLKE01000001">
    <property type="protein sequence ID" value="TWH71075.1"/>
    <property type="molecule type" value="Genomic_DNA"/>
</dbReference>
<dbReference type="Gene3D" id="1.10.443.10">
    <property type="entry name" value="Intergrase catalytic core"/>
    <property type="match status" value="1"/>
</dbReference>